<keyword evidence="1" id="KW-1133">Transmembrane helix</keyword>
<accession>A0A0D3I1H0</accession>
<protein>
    <recommendedName>
        <fullName evidence="2">Sulfotransferase domain-containing protein</fullName>
    </recommendedName>
</protein>
<dbReference type="AlphaFoldDB" id="A0A0D3I1H0"/>
<evidence type="ECO:0000313" key="4">
    <source>
        <dbReference type="Proteomes" id="UP000013827"/>
    </source>
</evidence>
<keyword evidence="4" id="KW-1185">Reference proteome</keyword>
<feature type="domain" description="Sulfotransferase" evidence="2">
    <location>
        <begin position="75"/>
        <end position="203"/>
    </location>
</feature>
<name>A0A0D3I1H0_EMIH1</name>
<dbReference type="HOGENOM" id="CLU_1317568_0_0_1"/>
<dbReference type="PaxDb" id="2903-EOD05105"/>
<evidence type="ECO:0000256" key="1">
    <source>
        <dbReference type="SAM" id="Phobius"/>
    </source>
</evidence>
<keyword evidence="1" id="KW-0472">Membrane</keyword>
<dbReference type="Gene3D" id="3.40.50.300">
    <property type="entry name" value="P-loop containing nucleotide triphosphate hydrolases"/>
    <property type="match status" value="1"/>
</dbReference>
<reference evidence="4" key="1">
    <citation type="journal article" date="2013" name="Nature">
        <title>Pan genome of the phytoplankton Emiliania underpins its global distribution.</title>
        <authorList>
            <person name="Read B.A."/>
            <person name="Kegel J."/>
            <person name="Klute M.J."/>
            <person name="Kuo A."/>
            <person name="Lefebvre S.C."/>
            <person name="Maumus F."/>
            <person name="Mayer C."/>
            <person name="Miller J."/>
            <person name="Monier A."/>
            <person name="Salamov A."/>
            <person name="Young J."/>
            <person name="Aguilar M."/>
            <person name="Claverie J.M."/>
            <person name="Frickenhaus S."/>
            <person name="Gonzalez K."/>
            <person name="Herman E.K."/>
            <person name="Lin Y.C."/>
            <person name="Napier J."/>
            <person name="Ogata H."/>
            <person name="Sarno A.F."/>
            <person name="Shmutz J."/>
            <person name="Schroeder D."/>
            <person name="de Vargas C."/>
            <person name="Verret F."/>
            <person name="von Dassow P."/>
            <person name="Valentin K."/>
            <person name="Van de Peer Y."/>
            <person name="Wheeler G."/>
            <person name="Dacks J.B."/>
            <person name="Delwiche C.F."/>
            <person name="Dyhrman S.T."/>
            <person name="Glockner G."/>
            <person name="John U."/>
            <person name="Richards T."/>
            <person name="Worden A.Z."/>
            <person name="Zhang X."/>
            <person name="Grigoriev I.V."/>
            <person name="Allen A.E."/>
            <person name="Bidle K."/>
            <person name="Borodovsky M."/>
            <person name="Bowler C."/>
            <person name="Brownlee C."/>
            <person name="Cock J.M."/>
            <person name="Elias M."/>
            <person name="Gladyshev V.N."/>
            <person name="Groth M."/>
            <person name="Guda C."/>
            <person name="Hadaegh A."/>
            <person name="Iglesias-Rodriguez M.D."/>
            <person name="Jenkins J."/>
            <person name="Jones B.M."/>
            <person name="Lawson T."/>
            <person name="Leese F."/>
            <person name="Lindquist E."/>
            <person name="Lobanov A."/>
            <person name="Lomsadze A."/>
            <person name="Malik S.B."/>
            <person name="Marsh M.E."/>
            <person name="Mackinder L."/>
            <person name="Mock T."/>
            <person name="Mueller-Roeber B."/>
            <person name="Pagarete A."/>
            <person name="Parker M."/>
            <person name="Probert I."/>
            <person name="Quesneville H."/>
            <person name="Raines C."/>
            <person name="Rensing S.A."/>
            <person name="Riano-Pachon D.M."/>
            <person name="Richier S."/>
            <person name="Rokitta S."/>
            <person name="Shiraiwa Y."/>
            <person name="Soanes D.M."/>
            <person name="van der Giezen M."/>
            <person name="Wahlund T.M."/>
            <person name="Williams B."/>
            <person name="Wilson W."/>
            <person name="Wolfe G."/>
            <person name="Wurch L.L."/>
        </authorList>
    </citation>
    <scope>NUCLEOTIDE SEQUENCE</scope>
</reference>
<dbReference type="EnsemblProtists" id="EOD05105">
    <property type="protein sequence ID" value="EOD05105"/>
    <property type="gene ID" value="EMIHUDRAFT_220181"/>
</dbReference>
<dbReference type="SUPFAM" id="SSF52540">
    <property type="entry name" value="P-loop containing nucleoside triphosphate hydrolases"/>
    <property type="match status" value="1"/>
</dbReference>
<dbReference type="Pfam" id="PF00685">
    <property type="entry name" value="Sulfotransfer_1"/>
    <property type="match status" value="1"/>
</dbReference>
<sequence length="209" mass="23462">MSALETVKSAGKYVVYFAITIGVIGQVWPTLFLRLPMGFIPWAITGNVMPPYFDPTPFGADEFGTWAKDGDLIAAVGAKSGTNWMLYTAHQIRTKAKGSVETDYTDILLDTPWIGFNMLPGQRWGDTLLTSGIKTLMKTAVLPDGTRVKDYWDKPSYPFRIFKSHFTPEVLPIKAYPKVKFLAMARNGMDVVNSFYPFFASHRPSFKSR</sequence>
<dbReference type="RefSeq" id="XP_005757534.1">
    <property type="nucleotide sequence ID" value="XM_005757477.1"/>
</dbReference>
<keyword evidence="1" id="KW-0812">Transmembrane</keyword>
<dbReference type="eggNOG" id="ENOG502SQ3V">
    <property type="taxonomic scope" value="Eukaryota"/>
</dbReference>
<proteinExistence type="predicted"/>
<dbReference type="GO" id="GO:0008146">
    <property type="term" value="F:sulfotransferase activity"/>
    <property type="evidence" value="ECO:0007669"/>
    <property type="project" value="InterPro"/>
</dbReference>
<dbReference type="InterPro" id="IPR027417">
    <property type="entry name" value="P-loop_NTPase"/>
</dbReference>
<dbReference type="Proteomes" id="UP000013827">
    <property type="component" value="Unassembled WGS sequence"/>
</dbReference>
<evidence type="ECO:0000313" key="3">
    <source>
        <dbReference type="EnsemblProtists" id="EOD05105"/>
    </source>
</evidence>
<organism evidence="3 4">
    <name type="scientific">Emiliania huxleyi (strain CCMP1516)</name>
    <dbReference type="NCBI Taxonomy" id="280463"/>
    <lineage>
        <taxon>Eukaryota</taxon>
        <taxon>Haptista</taxon>
        <taxon>Haptophyta</taxon>
        <taxon>Prymnesiophyceae</taxon>
        <taxon>Isochrysidales</taxon>
        <taxon>Noelaerhabdaceae</taxon>
        <taxon>Emiliania</taxon>
    </lineage>
</organism>
<feature type="transmembrane region" description="Helical" evidence="1">
    <location>
        <begin position="13"/>
        <end position="33"/>
    </location>
</feature>
<dbReference type="InterPro" id="IPR000863">
    <property type="entry name" value="Sulfotransferase_dom"/>
</dbReference>
<dbReference type="GeneID" id="17251342"/>
<evidence type="ECO:0000259" key="2">
    <source>
        <dbReference type="Pfam" id="PF00685"/>
    </source>
</evidence>
<reference evidence="3" key="2">
    <citation type="submission" date="2024-10" db="UniProtKB">
        <authorList>
            <consortium name="EnsemblProtists"/>
        </authorList>
    </citation>
    <scope>IDENTIFICATION</scope>
</reference>
<dbReference type="KEGG" id="ehx:EMIHUDRAFT_220181"/>
<dbReference type="OMA" id="PFFASHR"/>